<comment type="caution">
    <text evidence="2">The sequence shown here is derived from an EMBL/GenBank/DDBJ whole genome shotgun (WGS) entry which is preliminary data.</text>
</comment>
<feature type="compositionally biased region" description="Low complexity" evidence="1">
    <location>
        <begin position="251"/>
        <end position="263"/>
    </location>
</feature>
<sequence>STTVDSNMSLLDQLFGTDGRNKKDEGIWNWIKNQKMKSKNKSKSKNNHQILTRSLTSSPSDPHSNVTSKRSSTYSGSSLSTVCVSVPASSSISYTCSPSSPTASFKPSSSSSFPIPAPSPTFTESSRSSTATTLNMPASPTSSTSSSPSSSSTPSINSNRQRTQSAIVSSTHPFASSSFSFGEGPIKRSVSSKSTSSRAASTQAHYSNYNFDRSRSFSHGGPTGGIDDISETATTFFDNGDSEDETSTIGSRSMQQRQQRWSSPGGERELARRAEIRKARNDGWWWE</sequence>
<feature type="compositionally biased region" description="Low complexity" evidence="1">
    <location>
        <begin position="139"/>
        <end position="155"/>
    </location>
</feature>
<feature type="compositionally biased region" description="Low complexity" evidence="1">
    <location>
        <begin position="169"/>
        <end position="199"/>
    </location>
</feature>
<feature type="region of interest" description="Disordered" evidence="1">
    <location>
        <begin position="105"/>
        <end position="199"/>
    </location>
</feature>
<dbReference type="AlphaFoldDB" id="A0A9P6MIL0"/>
<proteinExistence type="predicted"/>
<accession>A0A9P6MIL0</accession>
<evidence type="ECO:0000313" key="2">
    <source>
        <dbReference type="EMBL" id="KAG0002960.1"/>
    </source>
</evidence>
<name>A0A9P6MIL0_9FUNG</name>
<reference evidence="2" key="1">
    <citation type="journal article" date="2020" name="Fungal Divers.">
        <title>Resolving the Mortierellaceae phylogeny through synthesis of multi-gene phylogenetics and phylogenomics.</title>
        <authorList>
            <person name="Vandepol N."/>
            <person name="Liber J."/>
            <person name="Desiro A."/>
            <person name="Na H."/>
            <person name="Kennedy M."/>
            <person name="Barry K."/>
            <person name="Grigoriev I.V."/>
            <person name="Miller A.N."/>
            <person name="O'Donnell K."/>
            <person name="Stajich J.E."/>
            <person name="Bonito G."/>
        </authorList>
    </citation>
    <scope>NUCLEOTIDE SEQUENCE</scope>
    <source>
        <strain evidence="2">NRRL 2769</strain>
    </source>
</reference>
<organism evidence="2 3">
    <name type="scientific">Entomortierella chlamydospora</name>
    <dbReference type="NCBI Taxonomy" id="101097"/>
    <lineage>
        <taxon>Eukaryota</taxon>
        <taxon>Fungi</taxon>
        <taxon>Fungi incertae sedis</taxon>
        <taxon>Mucoromycota</taxon>
        <taxon>Mortierellomycotina</taxon>
        <taxon>Mortierellomycetes</taxon>
        <taxon>Mortierellales</taxon>
        <taxon>Mortierellaceae</taxon>
        <taxon>Entomortierella</taxon>
    </lineage>
</organism>
<dbReference type="Proteomes" id="UP000703661">
    <property type="component" value="Unassembled WGS sequence"/>
</dbReference>
<feature type="compositionally biased region" description="Polar residues" evidence="1">
    <location>
        <begin position="1"/>
        <end position="10"/>
    </location>
</feature>
<feature type="region of interest" description="Disordered" evidence="1">
    <location>
        <begin position="1"/>
        <end position="77"/>
    </location>
</feature>
<feature type="compositionally biased region" description="Low complexity" evidence="1">
    <location>
        <begin position="67"/>
        <end position="77"/>
    </location>
</feature>
<evidence type="ECO:0000313" key="3">
    <source>
        <dbReference type="Proteomes" id="UP000703661"/>
    </source>
</evidence>
<gene>
    <name evidence="2" type="ORF">BGZ80_005871</name>
</gene>
<feature type="compositionally biased region" description="Basic residues" evidence="1">
    <location>
        <begin position="34"/>
        <end position="46"/>
    </location>
</feature>
<dbReference type="EMBL" id="JAAAID010002896">
    <property type="protein sequence ID" value="KAG0002960.1"/>
    <property type="molecule type" value="Genomic_DNA"/>
</dbReference>
<feature type="compositionally biased region" description="Polar residues" evidence="1">
    <location>
        <begin position="48"/>
        <end position="66"/>
    </location>
</feature>
<feature type="compositionally biased region" description="Low complexity" evidence="1">
    <location>
        <begin position="105"/>
        <end position="114"/>
    </location>
</feature>
<protein>
    <submittedName>
        <fullName evidence="2">Uncharacterized protein</fullName>
    </submittedName>
</protein>
<feature type="compositionally biased region" description="Polar residues" evidence="1">
    <location>
        <begin position="124"/>
        <end position="138"/>
    </location>
</feature>
<evidence type="ECO:0000256" key="1">
    <source>
        <dbReference type="SAM" id="MobiDB-lite"/>
    </source>
</evidence>
<feature type="non-terminal residue" evidence="2">
    <location>
        <position position="1"/>
    </location>
</feature>
<keyword evidence="3" id="KW-1185">Reference proteome</keyword>
<feature type="compositionally biased region" description="Polar residues" evidence="1">
    <location>
        <begin position="156"/>
        <end position="168"/>
    </location>
</feature>
<feature type="region of interest" description="Disordered" evidence="1">
    <location>
        <begin position="211"/>
        <end position="272"/>
    </location>
</feature>